<comment type="similarity">
    <text evidence="1">Belongs to the multi antimicrobial extrusion (MATE) (TC 2.A.66.1) family.</text>
</comment>
<keyword evidence="2" id="KW-1133">Transmembrane helix</keyword>
<keyword evidence="2" id="KW-0812">Transmembrane</keyword>
<dbReference type="InterPro" id="IPR002528">
    <property type="entry name" value="MATE_fam"/>
</dbReference>
<reference evidence="3 4" key="1">
    <citation type="journal article" date="2023" name="Hortic Res">
        <title>Pangenome of water caltrop reveals structural variations and asymmetric subgenome divergence after allopolyploidization.</title>
        <authorList>
            <person name="Zhang X."/>
            <person name="Chen Y."/>
            <person name="Wang L."/>
            <person name="Yuan Y."/>
            <person name="Fang M."/>
            <person name="Shi L."/>
            <person name="Lu R."/>
            <person name="Comes H.P."/>
            <person name="Ma Y."/>
            <person name="Chen Y."/>
            <person name="Huang G."/>
            <person name="Zhou Y."/>
            <person name="Zheng Z."/>
            <person name="Qiu Y."/>
        </authorList>
    </citation>
    <scope>NUCLEOTIDE SEQUENCE [LARGE SCALE GENOMIC DNA]</scope>
    <source>
        <strain evidence="3">F231</strain>
    </source>
</reference>
<organism evidence="3 4">
    <name type="scientific">Trapa natans</name>
    <name type="common">Water chestnut</name>
    <dbReference type="NCBI Taxonomy" id="22666"/>
    <lineage>
        <taxon>Eukaryota</taxon>
        <taxon>Viridiplantae</taxon>
        <taxon>Streptophyta</taxon>
        <taxon>Embryophyta</taxon>
        <taxon>Tracheophyta</taxon>
        <taxon>Spermatophyta</taxon>
        <taxon>Magnoliopsida</taxon>
        <taxon>eudicotyledons</taxon>
        <taxon>Gunneridae</taxon>
        <taxon>Pentapetalae</taxon>
        <taxon>rosids</taxon>
        <taxon>malvids</taxon>
        <taxon>Myrtales</taxon>
        <taxon>Lythraceae</taxon>
        <taxon>Trapa</taxon>
    </lineage>
</organism>
<dbReference type="GO" id="GO:0016020">
    <property type="term" value="C:membrane"/>
    <property type="evidence" value="ECO:0007669"/>
    <property type="project" value="InterPro"/>
</dbReference>
<dbReference type="PANTHER" id="PTHR11206">
    <property type="entry name" value="MULTIDRUG RESISTANCE PROTEIN"/>
    <property type="match status" value="1"/>
</dbReference>
<keyword evidence="2" id="KW-0472">Membrane</keyword>
<keyword evidence="4" id="KW-1185">Reference proteome</keyword>
<dbReference type="Pfam" id="PF01554">
    <property type="entry name" value="MatE"/>
    <property type="match status" value="1"/>
</dbReference>
<name>A0AAN7LM97_TRANT</name>
<dbReference type="EMBL" id="JAXQNO010000009">
    <property type="protein sequence ID" value="KAK4791278.1"/>
    <property type="molecule type" value="Genomic_DNA"/>
</dbReference>
<feature type="transmembrane region" description="Helical" evidence="2">
    <location>
        <begin position="23"/>
        <end position="43"/>
    </location>
</feature>
<dbReference type="Proteomes" id="UP001346149">
    <property type="component" value="Unassembled WGS sequence"/>
</dbReference>
<proteinExistence type="inferred from homology"/>
<dbReference type="GO" id="GO:0042910">
    <property type="term" value="F:xenobiotic transmembrane transporter activity"/>
    <property type="evidence" value="ECO:0007669"/>
    <property type="project" value="InterPro"/>
</dbReference>
<protein>
    <submittedName>
        <fullName evidence="3">Uncharacterized protein</fullName>
    </submittedName>
</protein>
<evidence type="ECO:0000313" key="4">
    <source>
        <dbReference type="Proteomes" id="UP001346149"/>
    </source>
</evidence>
<sequence>MRSTLETLCGQAFGAGQLDMLGIYMQRSLVILNSIAVVLLYVFTSHILKLIGQEYHQCGRNVGAMDDPPALRLRHELPHHQVHAGLE</sequence>
<dbReference type="AlphaFoldDB" id="A0AAN7LM97"/>
<comment type="caution">
    <text evidence="3">The sequence shown here is derived from an EMBL/GenBank/DDBJ whole genome shotgun (WGS) entry which is preliminary data.</text>
</comment>
<evidence type="ECO:0000313" key="3">
    <source>
        <dbReference type="EMBL" id="KAK4791278.1"/>
    </source>
</evidence>
<dbReference type="GO" id="GO:0015297">
    <property type="term" value="F:antiporter activity"/>
    <property type="evidence" value="ECO:0007669"/>
    <property type="project" value="InterPro"/>
</dbReference>
<evidence type="ECO:0000256" key="1">
    <source>
        <dbReference type="ARBA" id="ARBA00010199"/>
    </source>
</evidence>
<gene>
    <name evidence="3" type="ORF">SAY86_031691</name>
</gene>
<accession>A0AAN7LM97</accession>
<evidence type="ECO:0000256" key="2">
    <source>
        <dbReference type="SAM" id="Phobius"/>
    </source>
</evidence>